<reference evidence="6" key="1">
    <citation type="submission" date="2020-06" db="EMBL/GenBank/DDBJ databases">
        <title>Draft genome of Bugula neritina, a colonial animal packing powerful symbionts and potential medicines.</title>
        <authorList>
            <person name="Rayko M."/>
        </authorList>
    </citation>
    <scope>NUCLEOTIDE SEQUENCE [LARGE SCALE GENOMIC DNA]</scope>
    <source>
        <strain evidence="6">Kwan_BN1</strain>
    </source>
</reference>
<dbReference type="AlphaFoldDB" id="A0A7J7JX60"/>
<evidence type="ECO:0000313" key="7">
    <source>
        <dbReference type="Proteomes" id="UP000593567"/>
    </source>
</evidence>
<evidence type="ECO:0000256" key="4">
    <source>
        <dbReference type="ARBA" id="ARBA00022840"/>
    </source>
</evidence>
<accession>A0A7J7JX60</accession>
<dbReference type="PANTHER" id="PTHR24348">
    <property type="entry name" value="SERINE/THREONINE-PROTEIN KINASE UNC-51-RELATED"/>
    <property type="match status" value="1"/>
</dbReference>
<sequence length="438" mass="51231">MATNYKLRDLLPDNICTQFASLIEHSCKDTEYFDEHYESLVEDRFPLDIRCGKIHKVRSRKNIDQILAIKELKIDQQAVLDYRYDLFTLACQEAVICKELELTHENLIKSHPDLNWIVLPEIDAEKVVEVLEDGANVPLNRLHSFLGDLYLVFFLFKTRPFADVRLGCCSTTFFMVFEWYPDDLGEVLGWGDADTTTRTLALPTKPVAIEILQCIMRGLVYLHGCGYIHNDLKANNILLRFYGHEFMQLQIVIADFGFSQCHEFCQTLQTKRIQRHGFDAPDRKYSYAVDMWSFGLMMFSCYLHHIRETLHAKSYLVEAIVQCLHVVPRYRPSARFMYQFLLQGQQYKDARDAAKGFRKLCAPDSTHVMHEFLFPYWYEHVFLDKLLKSQNLAPEIIYQLTDLATGYDFPLSAVFQRFDVEMLYTLAVELRDDSYADM</sequence>
<dbReference type="InterPro" id="IPR011009">
    <property type="entry name" value="Kinase-like_dom_sf"/>
</dbReference>
<dbReference type="Gene3D" id="1.10.510.10">
    <property type="entry name" value="Transferase(Phosphotransferase) domain 1"/>
    <property type="match status" value="1"/>
</dbReference>
<evidence type="ECO:0000259" key="5">
    <source>
        <dbReference type="PROSITE" id="PS50011"/>
    </source>
</evidence>
<keyword evidence="2" id="KW-0547">Nucleotide-binding</keyword>
<evidence type="ECO:0000256" key="1">
    <source>
        <dbReference type="ARBA" id="ARBA00022679"/>
    </source>
</evidence>
<dbReference type="GO" id="GO:0005829">
    <property type="term" value="C:cytosol"/>
    <property type="evidence" value="ECO:0007669"/>
    <property type="project" value="TreeGrafter"/>
</dbReference>
<gene>
    <name evidence="6" type="ORF">EB796_011777</name>
</gene>
<dbReference type="InterPro" id="IPR008271">
    <property type="entry name" value="Ser/Thr_kinase_AS"/>
</dbReference>
<dbReference type="InterPro" id="IPR045269">
    <property type="entry name" value="Atg1-like"/>
</dbReference>
<dbReference type="GO" id="GO:0004674">
    <property type="term" value="F:protein serine/threonine kinase activity"/>
    <property type="evidence" value="ECO:0007669"/>
    <property type="project" value="InterPro"/>
</dbReference>
<dbReference type="PROSITE" id="PS50011">
    <property type="entry name" value="PROTEIN_KINASE_DOM"/>
    <property type="match status" value="1"/>
</dbReference>
<dbReference type="Pfam" id="PF00069">
    <property type="entry name" value="Pkinase"/>
    <property type="match status" value="1"/>
</dbReference>
<protein>
    <recommendedName>
        <fullName evidence="5">Protein kinase domain-containing protein</fullName>
    </recommendedName>
</protein>
<organism evidence="6 7">
    <name type="scientific">Bugula neritina</name>
    <name type="common">Brown bryozoan</name>
    <name type="synonym">Sertularia neritina</name>
    <dbReference type="NCBI Taxonomy" id="10212"/>
    <lineage>
        <taxon>Eukaryota</taxon>
        <taxon>Metazoa</taxon>
        <taxon>Spiralia</taxon>
        <taxon>Lophotrochozoa</taxon>
        <taxon>Bryozoa</taxon>
        <taxon>Gymnolaemata</taxon>
        <taxon>Cheilostomatida</taxon>
        <taxon>Flustrina</taxon>
        <taxon>Buguloidea</taxon>
        <taxon>Bugulidae</taxon>
        <taxon>Bugula</taxon>
    </lineage>
</organism>
<dbReference type="Proteomes" id="UP000593567">
    <property type="component" value="Unassembled WGS sequence"/>
</dbReference>
<comment type="caution">
    <text evidence="6">The sequence shown here is derived from an EMBL/GenBank/DDBJ whole genome shotgun (WGS) entry which is preliminary data.</text>
</comment>
<dbReference type="PANTHER" id="PTHR24348:SF22">
    <property type="entry name" value="NON-SPECIFIC SERINE_THREONINE PROTEIN KINASE"/>
    <property type="match status" value="1"/>
</dbReference>
<name>A0A7J7JX60_BUGNE</name>
<dbReference type="GO" id="GO:0010506">
    <property type="term" value="P:regulation of autophagy"/>
    <property type="evidence" value="ECO:0007669"/>
    <property type="project" value="InterPro"/>
</dbReference>
<dbReference type="InterPro" id="IPR000719">
    <property type="entry name" value="Prot_kinase_dom"/>
</dbReference>
<dbReference type="GO" id="GO:0005776">
    <property type="term" value="C:autophagosome"/>
    <property type="evidence" value="ECO:0007669"/>
    <property type="project" value="TreeGrafter"/>
</dbReference>
<evidence type="ECO:0000313" key="6">
    <source>
        <dbReference type="EMBL" id="KAF6029918.1"/>
    </source>
</evidence>
<evidence type="ECO:0000256" key="3">
    <source>
        <dbReference type="ARBA" id="ARBA00022777"/>
    </source>
</evidence>
<evidence type="ECO:0000256" key="2">
    <source>
        <dbReference type="ARBA" id="ARBA00022741"/>
    </source>
</evidence>
<dbReference type="EMBL" id="VXIV02001776">
    <property type="protein sequence ID" value="KAF6029918.1"/>
    <property type="molecule type" value="Genomic_DNA"/>
</dbReference>
<keyword evidence="1" id="KW-0808">Transferase</keyword>
<feature type="domain" description="Protein kinase" evidence="5">
    <location>
        <begin position="43"/>
        <end position="373"/>
    </location>
</feature>
<proteinExistence type="predicted"/>
<dbReference type="SUPFAM" id="SSF56112">
    <property type="entry name" value="Protein kinase-like (PK-like)"/>
    <property type="match status" value="1"/>
</dbReference>
<dbReference type="GO" id="GO:0000045">
    <property type="term" value="P:autophagosome assembly"/>
    <property type="evidence" value="ECO:0007669"/>
    <property type="project" value="TreeGrafter"/>
</dbReference>
<dbReference type="GO" id="GO:0000407">
    <property type="term" value="C:phagophore assembly site"/>
    <property type="evidence" value="ECO:0007669"/>
    <property type="project" value="TreeGrafter"/>
</dbReference>
<dbReference type="OrthoDB" id="5979581at2759"/>
<dbReference type="GO" id="GO:0016020">
    <property type="term" value="C:membrane"/>
    <property type="evidence" value="ECO:0007669"/>
    <property type="project" value="TreeGrafter"/>
</dbReference>
<dbReference type="CDD" id="cd00180">
    <property type="entry name" value="PKc"/>
    <property type="match status" value="1"/>
</dbReference>
<dbReference type="GO" id="GO:0005524">
    <property type="term" value="F:ATP binding"/>
    <property type="evidence" value="ECO:0007669"/>
    <property type="project" value="UniProtKB-KW"/>
</dbReference>
<dbReference type="SMART" id="SM00220">
    <property type="entry name" value="S_TKc"/>
    <property type="match status" value="1"/>
</dbReference>
<keyword evidence="7" id="KW-1185">Reference proteome</keyword>
<dbReference type="PROSITE" id="PS00108">
    <property type="entry name" value="PROTEIN_KINASE_ST"/>
    <property type="match status" value="1"/>
</dbReference>
<keyword evidence="4" id="KW-0067">ATP-binding</keyword>
<keyword evidence="3" id="KW-0418">Kinase</keyword>